<gene>
    <name evidence="12" type="ORF">JKP88DRAFT_256444</name>
</gene>
<dbReference type="Gene3D" id="3.40.50.720">
    <property type="entry name" value="NAD(P)-binding Rossmann-like Domain"/>
    <property type="match status" value="1"/>
</dbReference>
<feature type="binding site" evidence="8">
    <location>
        <begin position="8"/>
        <end position="13"/>
    </location>
    <ligand>
        <name>NAD(+)</name>
        <dbReference type="ChEBI" id="CHEBI:57540"/>
    </ligand>
</feature>
<dbReference type="SUPFAM" id="SSF51735">
    <property type="entry name" value="NAD(P)-binding Rossmann-fold domains"/>
    <property type="match status" value="1"/>
</dbReference>
<accession>A0A835YX72</accession>
<evidence type="ECO:0000256" key="6">
    <source>
        <dbReference type="ARBA" id="ARBA00049258"/>
    </source>
</evidence>
<reference evidence="12" key="1">
    <citation type="submission" date="2021-02" db="EMBL/GenBank/DDBJ databases">
        <title>First Annotated Genome of the Yellow-green Alga Tribonema minus.</title>
        <authorList>
            <person name="Mahan K.M."/>
        </authorList>
    </citation>
    <scope>NUCLEOTIDE SEQUENCE</scope>
    <source>
        <strain evidence="12">UTEX B ZZ1240</strain>
    </source>
</reference>
<comment type="catalytic activity">
    <reaction evidence="6">
        <text>(S)-lactate + NAD(+) = pyruvate + NADH + H(+)</text>
        <dbReference type="Rhea" id="RHEA:23444"/>
        <dbReference type="ChEBI" id="CHEBI:15361"/>
        <dbReference type="ChEBI" id="CHEBI:15378"/>
        <dbReference type="ChEBI" id="CHEBI:16651"/>
        <dbReference type="ChEBI" id="CHEBI:57540"/>
        <dbReference type="ChEBI" id="CHEBI:57945"/>
        <dbReference type="EC" id="1.1.1.27"/>
    </reaction>
</comment>
<dbReference type="PRINTS" id="PR00086">
    <property type="entry name" value="LLDHDRGNASE"/>
</dbReference>
<feature type="binding site" evidence="8">
    <location>
        <position position="93"/>
    </location>
    <ligand>
        <name>NAD(+)</name>
        <dbReference type="ChEBI" id="CHEBI:57540"/>
    </ligand>
</feature>
<dbReference type="EC" id="1.1.1.27" evidence="3"/>
<evidence type="ECO:0000256" key="9">
    <source>
        <dbReference type="RuleBase" id="RU003369"/>
    </source>
</evidence>
<dbReference type="Pfam" id="PF00056">
    <property type="entry name" value="Ldh_1_N"/>
    <property type="match status" value="1"/>
</dbReference>
<feature type="domain" description="Lactate/malate dehydrogenase C-terminal" evidence="11">
    <location>
        <begin position="143"/>
        <end position="295"/>
    </location>
</feature>
<protein>
    <recommendedName>
        <fullName evidence="3">L-lactate dehydrogenase</fullName>
        <ecNumber evidence="3">1.1.1.27</ecNumber>
    </recommendedName>
</protein>
<evidence type="ECO:0000313" key="12">
    <source>
        <dbReference type="EMBL" id="KAG5183156.1"/>
    </source>
</evidence>
<evidence type="ECO:0000256" key="8">
    <source>
        <dbReference type="PIRSR" id="PIRSR000102-3"/>
    </source>
</evidence>
<evidence type="ECO:0000256" key="3">
    <source>
        <dbReference type="ARBA" id="ARBA00012967"/>
    </source>
</evidence>
<comment type="pathway">
    <text evidence="1">Fermentation; pyruvate fermentation to lactate; (S)-lactate from pyruvate: step 1/1.</text>
</comment>
<keyword evidence="4 9" id="KW-0560">Oxidoreductase</keyword>
<dbReference type="PANTHER" id="PTHR43128:SF16">
    <property type="entry name" value="L-LACTATE DEHYDROGENASE"/>
    <property type="match status" value="1"/>
</dbReference>
<name>A0A835YX72_9STRA</name>
<dbReference type="InterPro" id="IPR011304">
    <property type="entry name" value="L-lactate_DH"/>
</dbReference>
<feature type="active site" description="Proton acceptor" evidence="7">
    <location>
        <position position="173"/>
    </location>
</feature>
<evidence type="ECO:0000259" key="11">
    <source>
        <dbReference type="Pfam" id="PF02866"/>
    </source>
</evidence>
<dbReference type="GO" id="GO:0006089">
    <property type="term" value="P:lactate metabolic process"/>
    <property type="evidence" value="ECO:0007669"/>
    <property type="project" value="TreeGrafter"/>
</dbReference>
<evidence type="ECO:0000256" key="1">
    <source>
        <dbReference type="ARBA" id="ARBA00004843"/>
    </source>
</evidence>
<evidence type="ECO:0000256" key="5">
    <source>
        <dbReference type="ARBA" id="ARBA00023027"/>
    </source>
</evidence>
<evidence type="ECO:0000256" key="4">
    <source>
        <dbReference type="ARBA" id="ARBA00023002"/>
    </source>
</evidence>
<dbReference type="EMBL" id="JAFCMP010000223">
    <property type="protein sequence ID" value="KAG5183156.1"/>
    <property type="molecule type" value="Genomic_DNA"/>
</dbReference>
<dbReference type="NCBIfam" id="TIGR01771">
    <property type="entry name" value="L-LDH-NAD"/>
    <property type="match status" value="1"/>
</dbReference>
<feature type="binding site" evidence="8">
    <location>
        <position position="33"/>
    </location>
    <ligand>
        <name>NAD(+)</name>
        <dbReference type="ChEBI" id="CHEBI:57540"/>
    </ligand>
</feature>
<keyword evidence="12" id="KW-0378">Hydrolase</keyword>
<sequence length="300" mass="31999">MSKISIVGVGSVGASCAMALVSQRRCSELVLYDVNANLCAGEALDLQQAHPFHGVNVKAATAWEDTSASDIVVITAGARQRPGESRLELNERNTEIMRSIVPDVVRYSHHAVIIVVSNPCDIMAQIVAKMAFLPPGRVFGSGTYLDSSRFRSFAADRLNVDAAHIHAVICGEHGDSSVLLESTAMCGGTLLSSMLSSQELKEMHERVISSASSIISLKGFTASAIGITISRLAEKILRDSHSVVPVSTAVKGLFGIEQDVFLSVPCVIGRLGVERVLPIQMSDDELAKLRESAARIASVQ</sequence>
<evidence type="ECO:0000256" key="2">
    <source>
        <dbReference type="ARBA" id="ARBA00006054"/>
    </source>
</evidence>
<dbReference type="InterPro" id="IPR001557">
    <property type="entry name" value="L-lactate/malate_DH"/>
</dbReference>
<dbReference type="AlphaFoldDB" id="A0A835YX72"/>
<comment type="caution">
    <text evidence="12">The sequence shown here is derived from an EMBL/GenBank/DDBJ whole genome shotgun (WGS) entry which is preliminary data.</text>
</comment>
<dbReference type="PROSITE" id="PS51257">
    <property type="entry name" value="PROKAR_LIPOPROTEIN"/>
    <property type="match status" value="1"/>
</dbReference>
<evidence type="ECO:0000256" key="7">
    <source>
        <dbReference type="PIRSR" id="PIRSR000102-1"/>
    </source>
</evidence>
<evidence type="ECO:0000313" key="13">
    <source>
        <dbReference type="Proteomes" id="UP000664859"/>
    </source>
</evidence>
<dbReference type="UniPathway" id="UPA00554">
    <property type="reaction ID" value="UER00611"/>
</dbReference>
<keyword evidence="5 8" id="KW-0520">NAD</keyword>
<dbReference type="GO" id="GO:0005737">
    <property type="term" value="C:cytoplasm"/>
    <property type="evidence" value="ECO:0007669"/>
    <property type="project" value="InterPro"/>
</dbReference>
<dbReference type="InterPro" id="IPR001236">
    <property type="entry name" value="Lactate/malate_DH_N"/>
</dbReference>
<dbReference type="InterPro" id="IPR015955">
    <property type="entry name" value="Lactate_DH/Glyco_Ohase_4_C"/>
</dbReference>
<dbReference type="OrthoDB" id="40320at2759"/>
<dbReference type="SUPFAM" id="SSF56327">
    <property type="entry name" value="LDH C-terminal domain-like"/>
    <property type="match status" value="1"/>
</dbReference>
<dbReference type="InterPro" id="IPR036291">
    <property type="entry name" value="NAD(P)-bd_dom_sf"/>
</dbReference>
<dbReference type="Proteomes" id="UP000664859">
    <property type="component" value="Unassembled WGS sequence"/>
</dbReference>
<feature type="binding site" evidence="8">
    <location>
        <begin position="116"/>
        <end position="118"/>
    </location>
    <ligand>
        <name>NAD(+)</name>
        <dbReference type="ChEBI" id="CHEBI:57540"/>
    </ligand>
</feature>
<dbReference type="GO" id="GO:0004459">
    <property type="term" value="F:L-lactate dehydrogenase (NAD+) activity"/>
    <property type="evidence" value="ECO:0007669"/>
    <property type="project" value="UniProtKB-EC"/>
</dbReference>
<dbReference type="PIRSF" id="PIRSF000102">
    <property type="entry name" value="Lac_mal_DH"/>
    <property type="match status" value="1"/>
</dbReference>
<proteinExistence type="inferred from homology"/>
<dbReference type="Gene3D" id="3.90.110.10">
    <property type="entry name" value="Lactate dehydrogenase/glycoside hydrolase, family 4, C-terminal"/>
    <property type="match status" value="1"/>
</dbReference>
<comment type="similarity">
    <text evidence="2">Belongs to the LDH/MDH superfamily. LDH family.</text>
</comment>
<organism evidence="12 13">
    <name type="scientific">Tribonema minus</name>
    <dbReference type="NCBI Taxonomy" id="303371"/>
    <lineage>
        <taxon>Eukaryota</taxon>
        <taxon>Sar</taxon>
        <taxon>Stramenopiles</taxon>
        <taxon>Ochrophyta</taxon>
        <taxon>PX clade</taxon>
        <taxon>Xanthophyceae</taxon>
        <taxon>Tribonematales</taxon>
        <taxon>Tribonemataceae</taxon>
        <taxon>Tribonema</taxon>
    </lineage>
</organism>
<keyword evidence="13" id="KW-1185">Reference proteome</keyword>
<evidence type="ECO:0000259" key="10">
    <source>
        <dbReference type="Pfam" id="PF00056"/>
    </source>
</evidence>
<dbReference type="PANTHER" id="PTHR43128">
    <property type="entry name" value="L-2-HYDROXYCARBOXYLATE DEHYDROGENASE (NAD(P)(+))"/>
    <property type="match status" value="1"/>
</dbReference>
<dbReference type="GO" id="GO:0016787">
    <property type="term" value="F:hydrolase activity"/>
    <property type="evidence" value="ECO:0007669"/>
    <property type="project" value="UniProtKB-KW"/>
</dbReference>
<dbReference type="InterPro" id="IPR022383">
    <property type="entry name" value="Lactate/malate_DH_C"/>
</dbReference>
<dbReference type="Pfam" id="PF02866">
    <property type="entry name" value="Ldh_1_C"/>
    <property type="match status" value="1"/>
</dbReference>
<feature type="domain" description="Lactate/malate dehydrogenase N-terminal" evidence="10">
    <location>
        <begin position="3"/>
        <end position="140"/>
    </location>
</feature>